<dbReference type="SUPFAM" id="SSF53448">
    <property type="entry name" value="Nucleotide-diphospho-sugar transferases"/>
    <property type="match status" value="1"/>
</dbReference>
<name>D9SPV8_CLOC7</name>
<dbReference type="EMBL" id="CP002160">
    <property type="protein sequence ID" value="ADL52094.1"/>
    <property type="molecule type" value="Genomic_DNA"/>
</dbReference>
<dbReference type="Gene3D" id="3.90.550.10">
    <property type="entry name" value="Spore Coat Polysaccharide Biosynthesis Protein SpsA, Chain A"/>
    <property type="match status" value="1"/>
</dbReference>
<dbReference type="HOGENOM" id="CLU_401555_0_0_9"/>
<dbReference type="OrthoDB" id="9771846at2"/>
<evidence type="ECO:0008006" key="3">
    <source>
        <dbReference type="Google" id="ProtNLM"/>
    </source>
</evidence>
<dbReference type="eggNOG" id="ENOG502ZF65">
    <property type="taxonomic scope" value="Bacteria"/>
</dbReference>
<accession>D9SPV8</accession>
<sequence length="685" mass="80698">MAKHLNSIKEIKHHLKKKIINYDVSLVSIIIIRHEENKNIMPIINSIKDETYRKVEILVGDCCIEDDTELTAYISSDRKIIYEKYDNIDESIKELSDRALGEYMNIILSEVQFSTQRIETMMNIILESEKIIFVASDNADLNNIEDEIFKPKNENDNSVLGNLISKNTIAELLKDHKVNFLNQCSGVIFKSSFKKTFLDNYKVDYFRLWSEFMKFGHGFYVNRQLIASHEKQELFFTYLERSSEESWVYYTVLKLMTNVEKDALINQWCESLFYSIAEDIAGFKCEKKKNKDYRLPLLLADISEFVKNDETLKVPNTALAAIKSLDEEYCIANIDRDKVLFSCVTVYHLFTSAILSEIYYKDKKKVLILSNLIESAEKLYENLKKSCIWDQVILFDEKRVLDSHSAEEYKELFLECGTLHYFTFGTPLNESIISLINPNTKMILTDEGLMTYFIKEFLPGYIINRGYTARQIKLDFADEVWVYNKDLIISEFEQPVREIQMPEKEKLKPIVQKLNLLFNYNPKPMEEGVLFFDQYFEYSELFTKEDEITMQASILNVLDKQKTFVKKHPRIDISKYNNTSITIMENSDLPWELLRLNELMENQSKPRVFVTYFSTAILTDFMIGKKYSAENNSYILLEKIIKEFGYHEDLKFLYKIIEKLENNFHKKIYLPETIDQLSEVFEQVK</sequence>
<dbReference type="STRING" id="573061.Clocel_2378"/>
<dbReference type="InterPro" id="IPR029044">
    <property type="entry name" value="Nucleotide-diphossugar_trans"/>
</dbReference>
<evidence type="ECO:0000313" key="2">
    <source>
        <dbReference type="Proteomes" id="UP000002730"/>
    </source>
</evidence>
<proteinExistence type="predicted"/>
<dbReference type="Proteomes" id="UP000002730">
    <property type="component" value="Chromosome"/>
</dbReference>
<dbReference type="AlphaFoldDB" id="D9SPV8"/>
<reference evidence="1 2" key="1">
    <citation type="submission" date="2010-08" db="EMBL/GenBank/DDBJ databases">
        <title>Complete sequence of Clostridium cellulovorans 743B.</title>
        <authorList>
            <consortium name="US DOE Joint Genome Institute"/>
            <person name="Lucas S."/>
            <person name="Copeland A."/>
            <person name="Lapidus A."/>
            <person name="Cheng J.-F."/>
            <person name="Bruce D."/>
            <person name="Goodwin L."/>
            <person name="Pitluck S."/>
            <person name="Chertkov O."/>
            <person name="Detter J.C."/>
            <person name="Han C."/>
            <person name="Tapia R."/>
            <person name="Land M."/>
            <person name="Hauser L."/>
            <person name="Chang Y.-J."/>
            <person name="Jeffries C."/>
            <person name="Kyrpides N."/>
            <person name="Ivanova N."/>
            <person name="Mikhailova N."/>
            <person name="Hemme C.L."/>
            <person name="Woyke T."/>
        </authorList>
    </citation>
    <scope>NUCLEOTIDE SEQUENCE [LARGE SCALE GENOMIC DNA]</scope>
    <source>
        <strain evidence="2">ATCC 35296 / DSM 3052 / OCM 3 / 743B</strain>
    </source>
</reference>
<dbReference type="RefSeq" id="WP_010075437.1">
    <property type="nucleotide sequence ID" value="NC_014393.1"/>
</dbReference>
<organism evidence="1 2">
    <name type="scientific">Clostridium cellulovorans (strain ATCC 35296 / DSM 3052 / OCM 3 / 743B)</name>
    <dbReference type="NCBI Taxonomy" id="573061"/>
    <lineage>
        <taxon>Bacteria</taxon>
        <taxon>Bacillati</taxon>
        <taxon>Bacillota</taxon>
        <taxon>Clostridia</taxon>
        <taxon>Eubacteriales</taxon>
        <taxon>Clostridiaceae</taxon>
        <taxon>Clostridium</taxon>
    </lineage>
</organism>
<evidence type="ECO:0000313" key="1">
    <source>
        <dbReference type="EMBL" id="ADL52094.1"/>
    </source>
</evidence>
<keyword evidence="2" id="KW-1185">Reference proteome</keyword>
<gene>
    <name evidence="1" type="ordered locus">Clocel_2378</name>
</gene>
<protein>
    <recommendedName>
        <fullName evidence="3">Glycosyltransferase 2-like domain-containing protein</fullName>
    </recommendedName>
</protein>
<dbReference type="KEGG" id="ccb:Clocel_2378"/>